<keyword evidence="3" id="KW-1185">Reference proteome</keyword>
<protein>
    <recommendedName>
        <fullName evidence="4">OTU domain-containing protein</fullName>
    </recommendedName>
</protein>
<dbReference type="Proteomes" id="UP001642484">
    <property type="component" value="Unassembled WGS sequence"/>
</dbReference>
<gene>
    <name evidence="2" type="ORF">CCMP2556_LOCUS1332</name>
</gene>
<evidence type="ECO:0000313" key="3">
    <source>
        <dbReference type="Proteomes" id="UP001642484"/>
    </source>
</evidence>
<accession>A0ABP0HEJ1</accession>
<proteinExistence type="predicted"/>
<evidence type="ECO:0000313" key="2">
    <source>
        <dbReference type="EMBL" id="CAK8988636.1"/>
    </source>
</evidence>
<feature type="compositionally biased region" description="Polar residues" evidence="1">
    <location>
        <begin position="259"/>
        <end position="291"/>
    </location>
</feature>
<feature type="region of interest" description="Disordered" evidence="1">
    <location>
        <begin position="259"/>
        <end position="294"/>
    </location>
</feature>
<feature type="region of interest" description="Disordered" evidence="1">
    <location>
        <begin position="803"/>
        <end position="867"/>
    </location>
</feature>
<dbReference type="EMBL" id="CAXAMN010000447">
    <property type="protein sequence ID" value="CAK8988636.1"/>
    <property type="molecule type" value="Genomic_DNA"/>
</dbReference>
<reference evidence="2 3" key="1">
    <citation type="submission" date="2024-02" db="EMBL/GenBank/DDBJ databases">
        <authorList>
            <person name="Chen Y."/>
            <person name="Shah S."/>
            <person name="Dougan E. K."/>
            <person name="Thang M."/>
            <person name="Chan C."/>
        </authorList>
    </citation>
    <scope>NUCLEOTIDE SEQUENCE [LARGE SCALE GENOMIC DNA]</scope>
</reference>
<feature type="compositionally biased region" description="Basic and acidic residues" evidence="1">
    <location>
        <begin position="847"/>
        <end position="857"/>
    </location>
</feature>
<evidence type="ECO:0008006" key="4">
    <source>
        <dbReference type="Google" id="ProtNLM"/>
    </source>
</evidence>
<comment type="caution">
    <text evidence="2">The sequence shown here is derived from an EMBL/GenBank/DDBJ whole genome shotgun (WGS) entry which is preliminary data.</text>
</comment>
<name>A0ABP0HEJ1_9DINO</name>
<sequence>MDATPDRMSHCSELSDSALGSSFEAAYAELDGAEAPPSADMVAELESGLLPVCGLESHERGIVLLRKSLAAGRDEQDWMPTQMSSPSPRWGGQDDWQHMRPCLLKHLLPTSAALPHDLVIIPATYFRDPHFQTPNAEEDCVLVSGGVSNTFHEGATGGCHFMPLLREKCKREYEVKASLSSKWRDMAMAVEGRMGHIAFLEERVRDAGDCYFHSVLLALHFKGVIFQVEEVSGPLMEEVVSCPMGAECSTPGSQQVPAAQTAGVCSTPGSQQVPAAQTSPSMARTTPSQTQSERRLACDPRGLCFEDALAEEEVGDNILKDPVLELLVKIKEATNAAELDKLLFPDRMFIDAKNKDSVYDLVKSNLKLAWEDKRNHRQLSEEADFDVRLRTATPMAEAIHTVARAKGVATEALLSCVECNIGFLEAPGTTITHNKRSNHDISTGSPVIIGSASSSRKSALIKMTDDWLTGTPGASPEFADKSVLTTDCTTKGVRNCLQEFGRCGVSTDEAANTFETKFSDKESGIHFVSVTKLNTWTQSEFDGSATGHSKTSLDKYQFLLKAAGQTEVAEQIAQPKVHGFQKRLKQASEDLVAAWHAWMHEHWAAGPPLKLALDGRALSMYQAVKSAIADFMAETKMPVVYKSKLMFWHSDILRDCHKVFRATQFLQSMSKAHSAPPLQRESMSLDEFTCALHKWICQVRTHFASYRFAAAKQEEASVSSGHASAGHAAVLLAVESSLPEPTQEDLFMKNLMARAPHNTWFTSADVRCWLKNKRGQSYKGNLSEKIEKAIGHLVDHGLLDLYEPETPPAEGNTASFTERAAKRHGSSSTTGKAGNVAKKRGLSEIQNDEKADQEKQRLRLSANDFSA</sequence>
<evidence type="ECO:0000256" key="1">
    <source>
        <dbReference type="SAM" id="MobiDB-lite"/>
    </source>
</evidence>
<organism evidence="2 3">
    <name type="scientific">Durusdinium trenchii</name>
    <dbReference type="NCBI Taxonomy" id="1381693"/>
    <lineage>
        <taxon>Eukaryota</taxon>
        <taxon>Sar</taxon>
        <taxon>Alveolata</taxon>
        <taxon>Dinophyceae</taxon>
        <taxon>Suessiales</taxon>
        <taxon>Symbiodiniaceae</taxon>
        <taxon>Durusdinium</taxon>
    </lineage>
</organism>